<name>A0ABP6V399_9ACTN</name>
<organism evidence="1 2">
    <name type="scientific">Nonomuraea rosea</name>
    <dbReference type="NCBI Taxonomy" id="638574"/>
    <lineage>
        <taxon>Bacteria</taxon>
        <taxon>Bacillati</taxon>
        <taxon>Actinomycetota</taxon>
        <taxon>Actinomycetes</taxon>
        <taxon>Streptosporangiales</taxon>
        <taxon>Streptosporangiaceae</taxon>
        <taxon>Nonomuraea</taxon>
    </lineage>
</organism>
<protein>
    <recommendedName>
        <fullName evidence="3">ANTAR domain-containing protein</fullName>
    </recommendedName>
</protein>
<dbReference type="EMBL" id="BAABDQ010000001">
    <property type="protein sequence ID" value="GAA3525402.1"/>
    <property type="molecule type" value="Genomic_DNA"/>
</dbReference>
<keyword evidence="2" id="KW-1185">Reference proteome</keyword>
<evidence type="ECO:0008006" key="3">
    <source>
        <dbReference type="Google" id="ProtNLM"/>
    </source>
</evidence>
<evidence type="ECO:0000313" key="2">
    <source>
        <dbReference type="Proteomes" id="UP001500630"/>
    </source>
</evidence>
<sequence>MALNAQPPWPSDPNDGVDMALAGVLKVIGTASRTLALQRAVSMACRGDRQRLAGCLEAMTPGQLGEVAAAARLLGAAAEQALARREP</sequence>
<reference evidence="2" key="1">
    <citation type="journal article" date="2019" name="Int. J. Syst. Evol. Microbiol.">
        <title>The Global Catalogue of Microorganisms (GCM) 10K type strain sequencing project: providing services to taxonomists for standard genome sequencing and annotation.</title>
        <authorList>
            <consortium name="The Broad Institute Genomics Platform"/>
            <consortium name="The Broad Institute Genome Sequencing Center for Infectious Disease"/>
            <person name="Wu L."/>
            <person name="Ma J."/>
        </authorList>
    </citation>
    <scope>NUCLEOTIDE SEQUENCE [LARGE SCALE GENOMIC DNA]</scope>
    <source>
        <strain evidence="2">JCM 17326</strain>
    </source>
</reference>
<evidence type="ECO:0000313" key="1">
    <source>
        <dbReference type="EMBL" id="GAA3525402.1"/>
    </source>
</evidence>
<comment type="caution">
    <text evidence="1">The sequence shown here is derived from an EMBL/GenBank/DDBJ whole genome shotgun (WGS) entry which is preliminary data.</text>
</comment>
<dbReference type="Proteomes" id="UP001500630">
    <property type="component" value="Unassembled WGS sequence"/>
</dbReference>
<accession>A0ABP6V399</accession>
<proteinExistence type="predicted"/>
<gene>
    <name evidence="1" type="ORF">GCM10022419_000090</name>
</gene>